<dbReference type="Proteomes" id="UP001596512">
    <property type="component" value="Unassembled WGS sequence"/>
</dbReference>
<evidence type="ECO:0000313" key="3">
    <source>
        <dbReference type="Proteomes" id="UP001596512"/>
    </source>
</evidence>
<sequence>MSLADVLRSRTGAGAEKTVESRAKEERRERRAAVMEDLLRRYHEDFG</sequence>
<evidence type="ECO:0000256" key="1">
    <source>
        <dbReference type="SAM" id="MobiDB-lite"/>
    </source>
</evidence>
<feature type="region of interest" description="Disordered" evidence="1">
    <location>
        <begin position="1"/>
        <end position="28"/>
    </location>
</feature>
<organism evidence="2 3">
    <name type="scientific">Actinokineospora soli</name>
    <dbReference type="NCBI Taxonomy" id="1048753"/>
    <lineage>
        <taxon>Bacteria</taxon>
        <taxon>Bacillati</taxon>
        <taxon>Actinomycetota</taxon>
        <taxon>Actinomycetes</taxon>
        <taxon>Pseudonocardiales</taxon>
        <taxon>Pseudonocardiaceae</taxon>
        <taxon>Actinokineospora</taxon>
    </lineage>
</organism>
<gene>
    <name evidence="2" type="ORF">ACFQV2_26120</name>
</gene>
<proteinExistence type="predicted"/>
<evidence type="ECO:0000313" key="2">
    <source>
        <dbReference type="EMBL" id="MFC7616428.1"/>
    </source>
</evidence>
<feature type="compositionally biased region" description="Basic and acidic residues" evidence="1">
    <location>
        <begin position="17"/>
        <end position="28"/>
    </location>
</feature>
<keyword evidence="3" id="KW-1185">Reference proteome</keyword>
<protein>
    <submittedName>
        <fullName evidence="2">Uncharacterized protein</fullName>
    </submittedName>
</protein>
<dbReference type="EMBL" id="JBHTEY010000004">
    <property type="protein sequence ID" value="MFC7616428.1"/>
    <property type="molecule type" value="Genomic_DNA"/>
</dbReference>
<accession>A0ABW2TVF8</accession>
<reference evidence="3" key="1">
    <citation type="journal article" date="2019" name="Int. J. Syst. Evol. Microbiol.">
        <title>The Global Catalogue of Microorganisms (GCM) 10K type strain sequencing project: providing services to taxonomists for standard genome sequencing and annotation.</title>
        <authorList>
            <consortium name="The Broad Institute Genomics Platform"/>
            <consortium name="The Broad Institute Genome Sequencing Center for Infectious Disease"/>
            <person name="Wu L."/>
            <person name="Ma J."/>
        </authorList>
    </citation>
    <scope>NUCLEOTIDE SEQUENCE [LARGE SCALE GENOMIC DNA]</scope>
    <source>
        <strain evidence="3">JCM 17695</strain>
    </source>
</reference>
<name>A0ABW2TVF8_9PSEU</name>
<comment type="caution">
    <text evidence="2">The sequence shown here is derived from an EMBL/GenBank/DDBJ whole genome shotgun (WGS) entry which is preliminary data.</text>
</comment>